<evidence type="ECO:0000313" key="1">
    <source>
        <dbReference type="EMBL" id="KYQ54818.1"/>
    </source>
</evidence>
<gene>
    <name evidence="1" type="ORF">ALC60_06157</name>
</gene>
<dbReference type="AlphaFoldDB" id="A0A151X3M8"/>
<sequence>MSATIMMRQNHAAGSRRKGFLDTRPCSPFVLLYHHDSRVACVPHTWNEMNEVDIGRDKIPVAAFSISNISAMHDLVSQPLNPEPQSKLGCSVAHYIRNKRAAGGGARSNGNYPDCCNVSD</sequence>
<evidence type="ECO:0000313" key="2">
    <source>
        <dbReference type="Proteomes" id="UP000075809"/>
    </source>
</evidence>
<dbReference type="EMBL" id="KQ982562">
    <property type="protein sequence ID" value="KYQ54818.1"/>
    <property type="molecule type" value="Genomic_DNA"/>
</dbReference>
<organism evidence="1 2">
    <name type="scientific">Mycetomoellerius zeteki</name>
    <dbReference type="NCBI Taxonomy" id="64791"/>
    <lineage>
        <taxon>Eukaryota</taxon>
        <taxon>Metazoa</taxon>
        <taxon>Ecdysozoa</taxon>
        <taxon>Arthropoda</taxon>
        <taxon>Hexapoda</taxon>
        <taxon>Insecta</taxon>
        <taxon>Pterygota</taxon>
        <taxon>Neoptera</taxon>
        <taxon>Endopterygota</taxon>
        <taxon>Hymenoptera</taxon>
        <taxon>Apocrita</taxon>
        <taxon>Aculeata</taxon>
        <taxon>Formicoidea</taxon>
        <taxon>Formicidae</taxon>
        <taxon>Myrmicinae</taxon>
        <taxon>Mycetomoellerius</taxon>
    </lineage>
</organism>
<proteinExistence type="predicted"/>
<name>A0A151X3M8_9HYME</name>
<protein>
    <submittedName>
        <fullName evidence="1">Uncharacterized protein</fullName>
    </submittedName>
</protein>
<keyword evidence="2" id="KW-1185">Reference proteome</keyword>
<accession>A0A151X3M8</accession>
<dbReference type="Proteomes" id="UP000075809">
    <property type="component" value="Unassembled WGS sequence"/>
</dbReference>
<reference evidence="1 2" key="1">
    <citation type="submission" date="2015-09" db="EMBL/GenBank/DDBJ databases">
        <title>Trachymyrmex zeteki WGS genome.</title>
        <authorList>
            <person name="Nygaard S."/>
            <person name="Hu H."/>
            <person name="Boomsma J."/>
            <person name="Zhang G."/>
        </authorList>
    </citation>
    <scope>NUCLEOTIDE SEQUENCE [LARGE SCALE GENOMIC DNA]</scope>
    <source>
        <strain evidence="1">Tzet28-1</strain>
        <tissue evidence="1">Whole body</tissue>
    </source>
</reference>